<evidence type="ECO:0000313" key="3">
    <source>
        <dbReference type="Proteomes" id="UP001266305"/>
    </source>
</evidence>
<reference evidence="2 3" key="1">
    <citation type="submission" date="2023-05" db="EMBL/GenBank/DDBJ databases">
        <title>B98-5 Cell Line De Novo Hybrid Assembly: An Optical Mapping Approach.</title>
        <authorList>
            <person name="Kananen K."/>
            <person name="Auerbach J.A."/>
            <person name="Kautto E."/>
            <person name="Blachly J.S."/>
        </authorList>
    </citation>
    <scope>NUCLEOTIDE SEQUENCE [LARGE SCALE GENOMIC DNA]</scope>
    <source>
        <strain evidence="2">B95-8</strain>
        <tissue evidence="2">Cell line</tissue>
    </source>
</reference>
<name>A0ABQ9TGE8_SAGOE</name>
<evidence type="ECO:0000313" key="2">
    <source>
        <dbReference type="EMBL" id="KAK2083823.1"/>
    </source>
</evidence>
<feature type="non-terminal residue" evidence="2">
    <location>
        <position position="1"/>
    </location>
</feature>
<keyword evidence="3" id="KW-1185">Reference proteome</keyword>
<accession>A0ABQ9TGE8</accession>
<feature type="region of interest" description="Disordered" evidence="1">
    <location>
        <begin position="1"/>
        <end position="33"/>
    </location>
</feature>
<dbReference type="Proteomes" id="UP001266305">
    <property type="component" value="Unassembled WGS sequence"/>
</dbReference>
<feature type="compositionally biased region" description="Polar residues" evidence="1">
    <location>
        <begin position="1"/>
        <end position="11"/>
    </location>
</feature>
<evidence type="ECO:0000256" key="1">
    <source>
        <dbReference type="SAM" id="MobiDB-lite"/>
    </source>
</evidence>
<feature type="non-terminal residue" evidence="2">
    <location>
        <position position="107"/>
    </location>
</feature>
<proteinExistence type="predicted"/>
<sequence>RVDIQSPQSADQKGLAQRTFPSPEIAEGWEQPSQSQFLKGFWEAGMGLRGGECRESCWRSARKDRGKRCDRDAWLKELEGQKRMDHSIFTSIPGNCQNSSVPGTPAE</sequence>
<comment type="caution">
    <text evidence="2">The sequence shown here is derived from an EMBL/GenBank/DDBJ whole genome shotgun (WGS) entry which is preliminary data.</text>
</comment>
<protein>
    <submittedName>
        <fullName evidence="2">Uncharacterized protein</fullName>
    </submittedName>
</protein>
<dbReference type="EMBL" id="JASSZA010000023">
    <property type="protein sequence ID" value="KAK2083823.1"/>
    <property type="molecule type" value="Genomic_DNA"/>
</dbReference>
<organism evidence="2 3">
    <name type="scientific">Saguinus oedipus</name>
    <name type="common">Cotton-top tamarin</name>
    <name type="synonym">Oedipomidas oedipus</name>
    <dbReference type="NCBI Taxonomy" id="9490"/>
    <lineage>
        <taxon>Eukaryota</taxon>
        <taxon>Metazoa</taxon>
        <taxon>Chordata</taxon>
        <taxon>Craniata</taxon>
        <taxon>Vertebrata</taxon>
        <taxon>Euteleostomi</taxon>
        <taxon>Mammalia</taxon>
        <taxon>Eutheria</taxon>
        <taxon>Euarchontoglires</taxon>
        <taxon>Primates</taxon>
        <taxon>Haplorrhini</taxon>
        <taxon>Platyrrhini</taxon>
        <taxon>Cebidae</taxon>
        <taxon>Callitrichinae</taxon>
        <taxon>Saguinus</taxon>
    </lineage>
</organism>
<gene>
    <name evidence="2" type="ORF">P7K49_039059</name>
</gene>